<dbReference type="GO" id="GO:0033765">
    <property type="term" value="F:steroid dehydrogenase activity, acting on the CH-CH group of donors"/>
    <property type="evidence" value="ECO:0007669"/>
    <property type="project" value="UniProtKB-ARBA"/>
</dbReference>
<dbReference type="RefSeq" id="WP_148811871.1">
    <property type="nucleotide sequence ID" value="NZ_VSZI01000001.1"/>
</dbReference>
<dbReference type="NCBIfam" id="NF009472">
    <property type="entry name" value="PRK12834.1"/>
    <property type="match status" value="1"/>
</dbReference>
<keyword evidence="2" id="KW-0560">Oxidoreductase</keyword>
<evidence type="ECO:0000259" key="3">
    <source>
        <dbReference type="Pfam" id="PF00890"/>
    </source>
</evidence>
<name>A0A5D4FW02_9CORY</name>
<dbReference type="PIRSF" id="PIRSF036654">
    <property type="entry name" value="UCP036654"/>
    <property type="match status" value="1"/>
</dbReference>
<feature type="domain" description="FAD-dependent oxidoreductase 2 FAD-binding" evidence="3">
    <location>
        <begin position="8"/>
        <end position="543"/>
    </location>
</feature>
<sequence length="568" mass="61920">MSTQWNPDVIVVGAGLAGLVTAYEAATSGLNVLILDQENRNNLGGQAFWSLGGLFYVDSPEQRLMGVKDSEDLAWRGWENSAQFEDTPNDRWPKAWGREYVRFAANEKRSYLKNLGLNVLPTVGWAERGSGDASGHGNSVPRFHLTWGTGPEVVRVFREQVEKLEQEGRIRFEFRHRVDELITGSGADGRTRIEGVRGTVLEATDLPRGEASSRTAVGEFEFRAAGTVVASGGIGGNLDLVRKRWPTDRWGPAPEDMVTGVPAHVDGRMIGISETAGANLVNTDRTWHYPEGMHNWNSIWPGHGIRIIPGPSAMWLDAAGQRLPSTLIPGGDNLAALSHIGRTGMGYSWFILNKTIAAKEFIFSGSEQNPDLTDKSVKKLLSKLGSGMQVAVQAFMDHGEDWVIADDLSSLVKKMNELVGPDKPQVDEAELRRQIEDRDSQIENKFSKDYQINYIRTARQYLGDKVVRCAAPHELMDPKHGPLIAVRLSVLTRKTLGGIETDLAGRCLTNDGEVLPGLYAVGEVAGFGGGGMHGQNALEGTFLGGCIHSGKRVGEQLRYTLPKAGAGA</sequence>
<accession>A0A5D4FW02</accession>
<dbReference type="PANTHER" id="PTHR43260:SF1">
    <property type="entry name" value="KSDD-LIKE STEROID DEHYDROGENASE RV0785"/>
    <property type="match status" value="1"/>
</dbReference>
<evidence type="ECO:0000313" key="5">
    <source>
        <dbReference type="Proteomes" id="UP000324726"/>
    </source>
</evidence>
<proteinExistence type="predicted"/>
<reference evidence="4 5" key="1">
    <citation type="submission" date="2019-08" db="EMBL/GenBank/DDBJ databases">
        <title>Draft genome of C. urealyticum strain VH4248.</title>
        <authorList>
            <person name="Navas J."/>
        </authorList>
    </citation>
    <scope>NUCLEOTIDE SEQUENCE [LARGE SCALE GENOMIC DNA]</scope>
    <source>
        <strain evidence="4 5">VH4248</strain>
    </source>
</reference>
<dbReference type="Proteomes" id="UP000324726">
    <property type="component" value="Unassembled WGS sequence"/>
</dbReference>
<dbReference type="InterPro" id="IPR014614">
    <property type="entry name" value="KsdD_DH"/>
</dbReference>
<dbReference type="Gene3D" id="3.50.50.60">
    <property type="entry name" value="FAD/NAD(P)-binding domain"/>
    <property type="match status" value="1"/>
</dbReference>
<keyword evidence="1" id="KW-0285">Flavoprotein</keyword>
<comment type="caution">
    <text evidence="4">The sequence shown here is derived from an EMBL/GenBank/DDBJ whole genome shotgun (WGS) entry which is preliminary data.</text>
</comment>
<dbReference type="SUPFAM" id="SSF51905">
    <property type="entry name" value="FAD/NAD(P)-binding domain"/>
    <property type="match status" value="1"/>
</dbReference>
<evidence type="ECO:0000313" key="4">
    <source>
        <dbReference type="EMBL" id="TYR20163.1"/>
    </source>
</evidence>
<dbReference type="AlphaFoldDB" id="A0A5D4FW02"/>
<protein>
    <submittedName>
        <fullName evidence="4">FAD-binding dehydrogenase</fullName>
    </submittedName>
</protein>
<evidence type="ECO:0000256" key="1">
    <source>
        <dbReference type="ARBA" id="ARBA00022630"/>
    </source>
</evidence>
<evidence type="ECO:0000256" key="2">
    <source>
        <dbReference type="ARBA" id="ARBA00023002"/>
    </source>
</evidence>
<dbReference type="EMBL" id="VSZI01000001">
    <property type="protein sequence ID" value="TYR20163.1"/>
    <property type="molecule type" value="Genomic_DNA"/>
</dbReference>
<dbReference type="InterPro" id="IPR036188">
    <property type="entry name" value="FAD/NAD-bd_sf"/>
</dbReference>
<dbReference type="InterPro" id="IPR003953">
    <property type="entry name" value="FAD-dep_OxRdtase_2_FAD-bd"/>
</dbReference>
<dbReference type="InterPro" id="IPR027477">
    <property type="entry name" value="Succ_DH/fumarate_Rdtase_cat_sf"/>
</dbReference>
<dbReference type="Gene3D" id="3.90.700.10">
    <property type="entry name" value="Succinate dehydrogenase/fumarate reductase flavoprotein, catalytic domain"/>
    <property type="match status" value="1"/>
</dbReference>
<dbReference type="PANTHER" id="PTHR43260">
    <property type="entry name" value="3-KETOSTEROID-DELTA-1-DEHYDROGENASE"/>
    <property type="match status" value="1"/>
</dbReference>
<dbReference type="Pfam" id="PF00890">
    <property type="entry name" value="FAD_binding_2"/>
    <property type="match status" value="1"/>
</dbReference>
<gene>
    <name evidence="4" type="ORF">FYJ87_04095</name>
</gene>
<organism evidence="4 5">
    <name type="scientific">Corynebacterium urealyticum</name>
    <dbReference type="NCBI Taxonomy" id="43771"/>
    <lineage>
        <taxon>Bacteria</taxon>
        <taxon>Bacillati</taxon>
        <taxon>Actinomycetota</taxon>
        <taxon>Actinomycetes</taxon>
        <taxon>Mycobacteriales</taxon>
        <taxon>Corynebacteriaceae</taxon>
        <taxon>Corynebacterium</taxon>
    </lineage>
</organism>